<accession>A0ACB9JKG1</accession>
<dbReference type="EMBL" id="CM042020">
    <property type="protein sequence ID" value="KAI3820622.1"/>
    <property type="molecule type" value="Genomic_DNA"/>
</dbReference>
<comment type="caution">
    <text evidence="1">The sequence shown here is derived from an EMBL/GenBank/DDBJ whole genome shotgun (WGS) entry which is preliminary data.</text>
</comment>
<proteinExistence type="predicted"/>
<sequence>MDTISDLTAHSELEPLPISTPTLVHSSKSNITTQQQRDITNTHTGGIPPPRFMNSIDELRSFSSALSAFISRYDELQNHVNFINSSIDSKLPRHLVDTANPNQPALTRLLETSCDQIITALTEVVVSEQNPRESASDCERSHAIARTPESPNFSHNSEETGTSKNPEEIDVFKKHVEIDTSKKREEIDVSKKLEEFDVSKNIDEIYVSKNTEEIDTLKKPEETVLDNGREHEQSHEDVRTPERLEEIDASKKLEVIDVSMKPEEIDTLKKTELETCRDQAITGVPVDVVSEQNPNGMAANCEQIREDVRTPESLEEIHVLKKPEEIDTLMKTEETVPETSCDQTITAVPEAIVLDQNCNGLATNCEQIHEDVRMHESLEEIDVSKKPEEIDTLMKTEETVSEQNPNGMATNCEQSGQDTRTPESLEEIDVWKKPEEIDNLKIPEETDSSKKHEETGFLKKGKEINGSMKPDKNLKTSKKSIISVLEYLCQDMNSRIIKRHIAKHFSEMINLRHEIAKALKLAKDPANLVVYSIGRFFVQSSRSFCKGSDQTKQHLGRMAAVLILECFVMISSDGIKIAKRDQEYAAKAAFDWRNRMIREGGLGHTDEVDARGLLLLISGFGIQDHVFTIQDIMDLIMASNVKGISTALHRSVFLIPKIPEVIYFMVMNNLEIEAVDIAYTFGLEDACHARSILTTYLHKKVKDIQNDSSFEMLEAMKQQLFDLKSVKQCLESHNVDPSMLLPDFKIKEKIQNLASRTAKKPEVIDTLMKTEETVLETSCDQDVTAVLEAIVSEQNPNRMATNCEQINENVRTPESLEEDDVLKKPEEVDTLMKTEETVPETSCDQAVTAVPEAIVSEQNPDGLDANSEQSSENVGTSKSLEEIDASKTPEEIDILKKPEQTDFCKNPEEVDTSKKHEENGILKKAKETNGSMKPKENSKTSKKCIISVLELLCQDMNSKVMKKHVATHYCKMSERRKEIAKALKLAKDPAKLVLNSIGRFFVQGSRSFCKGSDQTNQHLGRMAAVLILECFVMISSDGIKIAKTDQEDAAKAAFDWRNRMIREGGLGHTDEVDARGLLLLISGFGIQDHVFKIQDIVDLIMASKVKEISAALRRSIFLIPKIPEVVYLMVTNNLEIEAVDIAYTFELENMCHPRDILTTYLHKKIKDIKNGSSFQKLEAMKQQLSDLESVKQCLESHNVDPSVLLPDFNINKKIQNLEKEIREGKRIQKRKSLENPIHQEPKRKHGMSPYKQSTQPSASKVDFDRNLGNSYITNYSASSVYNAPATPEYIPGPVPNDVGGGFPGYYDQMVHTANVRPYGWHEPYGQHYSRHGQTYDSPPYGQHYSRHGQTYDSPPYGRPWGRGPPERFPGFPDSSSSGGFPGRRGPSSDLYSFADLVEKESRGFRSSGSNGV</sequence>
<protein>
    <submittedName>
        <fullName evidence="1">Uncharacterized protein</fullName>
    </submittedName>
</protein>
<gene>
    <name evidence="1" type="ORF">L1987_08170</name>
</gene>
<evidence type="ECO:0000313" key="1">
    <source>
        <dbReference type="EMBL" id="KAI3820622.1"/>
    </source>
</evidence>
<evidence type="ECO:0000313" key="2">
    <source>
        <dbReference type="Proteomes" id="UP001056120"/>
    </source>
</evidence>
<keyword evidence="2" id="KW-1185">Reference proteome</keyword>
<reference evidence="2" key="1">
    <citation type="journal article" date="2022" name="Mol. Ecol. Resour.">
        <title>The genomes of chicory, endive, great burdock and yacon provide insights into Asteraceae palaeo-polyploidization history and plant inulin production.</title>
        <authorList>
            <person name="Fan W."/>
            <person name="Wang S."/>
            <person name="Wang H."/>
            <person name="Wang A."/>
            <person name="Jiang F."/>
            <person name="Liu H."/>
            <person name="Zhao H."/>
            <person name="Xu D."/>
            <person name="Zhang Y."/>
        </authorList>
    </citation>
    <scope>NUCLEOTIDE SEQUENCE [LARGE SCALE GENOMIC DNA]</scope>
    <source>
        <strain evidence="2">cv. Yunnan</strain>
    </source>
</reference>
<name>A0ACB9JKG1_9ASTR</name>
<dbReference type="Proteomes" id="UP001056120">
    <property type="component" value="Linkage Group LG03"/>
</dbReference>
<organism evidence="1 2">
    <name type="scientific">Smallanthus sonchifolius</name>
    <dbReference type="NCBI Taxonomy" id="185202"/>
    <lineage>
        <taxon>Eukaryota</taxon>
        <taxon>Viridiplantae</taxon>
        <taxon>Streptophyta</taxon>
        <taxon>Embryophyta</taxon>
        <taxon>Tracheophyta</taxon>
        <taxon>Spermatophyta</taxon>
        <taxon>Magnoliopsida</taxon>
        <taxon>eudicotyledons</taxon>
        <taxon>Gunneridae</taxon>
        <taxon>Pentapetalae</taxon>
        <taxon>asterids</taxon>
        <taxon>campanulids</taxon>
        <taxon>Asterales</taxon>
        <taxon>Asteraceae</taxon>
        <taxon>Asteroideae</taxon>
        <taxon>Heliantheae alliance</taxon>
        <taxon>Millerieae</taxon>
        <taxon>Smallanthus</taxon>
    </lineage>
</organism>
<reference evidence="1 2" key="2">
    <citation type="journal article" date="2022" name="Mol. Ecol. Resour.">
        <title>The genomes of chicory, endive, great burdock and yacon provide insights into Asteraceae paleo-polyploidization history and plant inulin production.</title>
        <authorList>
            <person name="Fan W."/>
            <person name="Wang S."/>
            <person name="Wang H."/>
            <person name="Wang A."/>
            <person name="Jiang F."/>
            <person name="Liu H."/>
            <person name="Zhao H."/>
            <person name="Xu D."/>
            <person name="Zhang Y."/>
        </authorList>
    </citation>
    <scope>NUCLEOTIDE SEQUENCE [LARGE SCALE GENOMIC DNA]</scope>
    <source>
        <strain evidence="2">cv. Yunnan</strain>
        <tissue evidence="1">Leaves</tissue>
    </source>
</reference>